<feature type="transmembrane region" description="Helical" evidence="1">
    <location>
        <begin position="73"/>
        <end position="96"/>
    </location>
</feature>
<protein>
    <submittedName>
        <fullName evidence="2">Uncharacterized protein</fullName>
    </submittedName>
</protein>
<gene>
    <name evidence="2" type="ORF">BCR44DRAFT_33639</name>
</gene>
<feature type="transmembrane region" description="Helical" evidence="1">
    <location>
        <begin position="6"/>
        <end position="30"/>
    </location>
</feature>
<evidence type="ECO:0000313" key="3">
    <source>
        <dbReference type="Proteomes" id="UP000193411"/>
    </source>
</evidence>
<dbReference type="Proteomes" id="UP000193411">
    <property type="component" value="Unassembled WGS sequence"/>
</dbReference>
<feature type="transmembrane region" description="Helical" evidence="1">
    <location>
        <begin position="175"/>
        <end position="198"/>
    </location>
</feature>
<keyword evidence="1" id="KW-0812">Transmembrane</keyword>
<evidence type="ECO:0000256" key="1">
    <source>
        <dbReference type="SAM" id="Phobius"/>
    </source>
</evidence>
<dbReference type="AlphaFoldDB" id="A0A1Y2HJN0"/>
<reference evidence="2 3" key="1">
    <citation type="submission" date="2016-07" db="EMBL/GenBank/DDBJ databases">
        <title>Pervasive Adenine N6-methylation of Active Genes in Fungi.</title>
        <authorList>
            <consortium name="DOE Joint Genome Institute"/>
            <person name="Mondo S.J."/>
            <person name="Dannebaum R.O."/>
            <person name="Kuo R.C."/>
            <person name="Labutti K."/>
            <person name="Haridas S."/>
            <person name="Kuo A."/>
            <person name="Salamov A."/>
            <person name="Ahrendt S.R."/>
            <person name="Lipzen A."/>
            <person name="Sullivan W."/>
            <person name="Andreopoulos W.B."/>
            <person name="Clum A."/>
            <person name="Lindquist E."/>
            <person name="Daum C."/>
            <person name="Ramamoorthy G.K."/>
            <person name="Gryganskyi A."/>
            <person name="Culley D."/>
            <person name="Magnuson J.K."/>
            <person name="James T.Y."/>
            <person name="O'Malley M.A."/>
            <person name="Stajich J.E."/>
            <person name="Spatafora J.W."/>
            <person name="Visel A."/>
            <person name="Grigoriev I.V."/>
        </authorList>
    </citation>
    <scope>NUCLEOTIDE SEQUENCE [LARGE SCALE GENOMIC DNA]</scope>
    <source>
        <strain evidence="2 3">PL171</strain>
    </source>
</reference>
<proteinExistence type="predicted"/>
<sequence>MDCPPQLPASLTIATLTLVLVTHVPVHFLITRTSDGCSPWHLSLASVSTVSALAAASLVVPLPSLAHCPWQAIVPHVSLAGQALLSLVVGAGYLYYFPVHMRSPPPLPPTNTSEGQPFAAAAEDEYWMDVGPKPMSVARRGWWRMALGMARDVGWCVAFTGLVVGVVLGIGNKTLAHVCAGGFGVMATLLVIVQHANVLDDAWHGYARVGDQEDEPREWGASLVWAVKIVVDTGVVWSVASVMRGGIGVAVWASLAMSAVTDLGVLVVRALKKRL</sequence>
<feature type="transmembrane region" description="Helical" evidence="1">
    <location>
        <begin position="149"/>
        <end position="169"/>
    </location>
</feature>
<feature type="transmembrane region" description="Helical" evidence="1">
    <location>
        <begin position="246"/>
        <end position="268"/>
    </location>
</feature>
<name>A0A1Y2HJN0_9FUNG</name>
<feature type="transmembrane region" description="Helical" evidence="1">
    <location>
        <begin position="42"/>
        <end position="61"/>
    </location>
</feature>
<keyword evidence="1" id="KW-0472">Membrane</keyword>
<accession>A0A1Y2HJN0</accession>
<organism evidence="2 3">
    <name type="scientific">Catenaria anguillulae PL171</name>
    <dbReference type="NCBI Taxonomy" id="765915"/>
    <lineage>
        <taxon>Eukaryota</taxon>
        <taxon>Fungi</taxon>
        <taxon>Fungi incertae sedis</taxon>
        <taxon>Blastocladiomycota</taxon>
        <taxon>Blastocladiomycetes</taxon>
        <taxon>Blastocladiales</taxon>
        <taxon>Catenariaceae</taxon>
        <taxon>Catenaria</taxon>
    </lineage>
</organism>
<evidence type="ECO:0000313" key="2">
    <source>
        <dbReference type="EMBL" id="ORZ34807.1"/>
    </source>
</evidence>
<keyword evidence="3" id="KW-1185">Reference proteome</keyword>
<keyword evidence="1" id="KW-1133">Transmembrane helix</keyword>
<comment type="caution">
    <text evidence="2">The sequence shown here is derived from an EMBL/GenBank/DDBJ whole genome shotgun (WGS) entry which is preliminary data.</text>
</comment>
<dbReference type="EMBL" id="MCFL01000026">
    <property type="protein sequence ID" value="ORZ34807.1"/>
    <property type="molecule type" value="Genomic_DNA"/>
</dbReference>